<comment type="similarity">
    <text evidence="2">Belongs to the TerC family.</text>
</comment>
<comment type="subcellular location">
    <subcellularLocation>
        <location evidence="1">Membrane</location>
        <topology evidence="1">Multi-pass membrane protein</topology>
    </subcellularLocation>
</comment>
<dbReference type="NCBIfam" id="TIGR03717">
    <property type="entry name" value="R_switched_YjbE"/>
    <property type="match status" value="1"/>
</dbReference>
<name>A0ABT4Q315_9BACL</name>
<keyword evidence="5 6" id="KW-0472">Membrane</keyword>
<evidence type="ECO:0000256" key="3">
    <source>
        <dbReference type="ARBA" id="ARBA00022692"/>
    </source>
</evidence>
<evidence type="ECO:0000256" key="5">
    <source>
        <dbReference type="ARBA" id="ARBA00023136"/>
    </source>
</evidence>
<feature type="transmembrane region" description="Helical" evidence="6">
    <location>
        <begin position="194"/>
        <end position="214"/>
    </location>
</feature>
<evidence type="ECO:0000256" key="1">
    <source>
        <dbReference type="ARBA" id="ARBA00004141"/>
    </source>
</evidence>
<dbReference type="RefSeq" id="WP_269879560.1">
    <property type="nucleotide sequence ID" value="NZ_JAQAGZ010000001.1"/>
</dbReference>
<gene>
    <name evidence="7" type="ORF">O9H85_01835</name>
</gene>
<keyword evidence="4 6" id="KW-1133">Transmembrane helix</keyword>
<reference evidence="7 8" key="1">
    <citation type="submission" date="2022-12" db="EMBL/GenBank/DDBJ databases">
        <title>Draft genome sequence of Paenibacillus sp. dW9.</title>
        <authorList>
            <person name="Choi E.-W."/>
            <person name="Kim D.-U."/>
        </authorList>
    </citation>
    <scope>NUCLEOTIDE SEQUENCE [LARGE SCALE GENOMIC DNA]</scope>
    <source>
        <strain evidence="8">dW9</strain>
    </source>
</reference>
<evidence type="ECO:0000313" key="8">
    <source>
        <dbReference type="Proteomes" id="UP001527882"/>
    </source>
</evidence>
<dbReference type="PANTHER" id="PTHR30238:SF4">
    <property type="entry name" value="SLL1022 PROTEIN"/>
    <property type="match status" value="1"/>
</dbReference>
<evidence type="ECO:0000313" key="7">
    <source>
        <dbReference type="EMBL" id="MCZ8511198.1"/>
    </source>
</evidence>
<dbReference type="PANTHER" id="PTHR30238">
    <property type="entry name" value="MEMBRANE BOUND PREDICTED REDOX MODULATOR"/>
    <property type="match status" value="1"/>
</dbReference>
<dbReference type="InterPro" id="IPR022301">
    <property type="entry name" value="Integral_membrane_YjbE"/>
</dbReference>
<dbReference type="InterPro" id="IPR005496">
    <property type="entry name" value="Integral_membrane_TerC"/>
</dbReference>
<keyword evidence="8" id="KW-1185">Reference proteome</keyword>
<sequence length="220" mass="23676">MLDWLLLFLEIMLINVVLSGDNAVVIALASKNLPVAQRKQAIWWGAFGAIGLRVVLTIIAVYILKIPFIQAAGSLLLLWIAIKLLIDEEGHSDVREATTLGRAVRTIIVADFIMSLDNVLAIAAKAEGDIAVIILGIGLSVPIIIWGSTLVMKLLKKFPILVYLGAGILGYTAGEMFTADTIVYEKLLGQTPHSVVPVVTTAIVIAAGLVKKFVIRPKIT</sequence>
<organism evidence="7 8">
    <name type="scientific">Paenibacillus gyeongsangnamensis</name>
    <dbReference type="NCBI Taxonomy" id="3388067"/>
    <lineage>
        <taxon>Bacteria</taxon>
        <taxon>Bacillati</taxon>
        <taxon>Bacillota</taxon>
        <taxon>Bacilli</taxon>
        <taxon>Bacillales</taxon>
        <taxon>Paenibacillaceae</taxon>
        <taxon>Paenibacillus</taxon>
    </lineage>
</organism>
<evidence type="ECO:0000256" key="6">
    <source>
        <dbReference type="SAM" id="Phobius"/>
    </source>
</evidence>
<feature type="transmembrane region" description="Helical" evidence="6">
    <location>
        <begin position="130"/>
        <end position="151"/>
    </location>
</feature>
<comment type="caution">
    <text evidence="7">The sequence shown here is derived from an EMBL/GenBank/DDBJ whole genome shotgun (WGS) entry which is preliminary data.</text>
</comment>
<accession>A0ABT4Q315</accession>
<dbReference type="Pfam" id="PF03741">
    <property type="entry name" value="TerC"/>
    <property type="match status" value="1"/>
</dbReference>
<feature type="transmembrane region" description="Helical" evidence="6">
    <location>
        <begin position="41"/>
        <end position="62"/>
    </location>
</feature>
<protein>
    <submittedName>
        <fullName evidence="7">TerC family protein</fullName>
    </submittedName>
</protein>
<evidence type="ECO:0000256" key="2">
    <source>
        <dbReference type="ARBA" id="ARBA00007511"/>
    </source>
</evidence>
<feature type="transmembrane region" description="Helical" evidence="6">
    <location>
        <begin position="6"/>
        <end position="29"/>
    </location>
</feature>
<dbReference type="Proteomes" id="UP001527882">
    <property type="component" value="Unassembled WGS sequence"/>
</dbReference>
<feature type="transmembrane region" description="Helical" evidence="6">
    <location>
        <begin position="158"/>
        <end position="174"/>
    </location>
</feature>
<evidence type="ECO:0000256" key="4">
    <source>
        <dbReference type="ARBA" id="ARBA00022989"/>
    </source>
</evidence>
<keyword evidence="3 6" id="KW-0812">Transmembrane</keyword>
<proteinExistence type="inferred from homology"/>
<dbReference type="EMBL" id="JAQAGZ010000001">
    <property type="protein sequence ID" value="MCZ8511198.1"/>
    <property type="molecule type" value="Genomic_DNA"/>
</dbReference>